<keyword evidence="3" id="KW-0597">Phosphoprotein</keyword>
<evidence type="ECO:0000256" key="1">
    <source>
        <dbReference type="ARBA" id="ARBA00001957"/>
    </source>
</evidence>
<dbReference type="Gene3D" id="1.10.1200.10">
    <property type="entry name" value="ACP-like"/>
    <property type="match status" value="1"/>
</dbReference>
<dbReference type="InterPro" id="IPR009081">
    <property type="entry name" value="PP-bd_ACP"/>
</dbReference>
<dbReference type="PROSITE" id="PS00012">
    <property type="entry name" value="PHOSPHOPANTETHEINE"/>
    <property type="match status" value="1"/>
</dbReference>
<protein>
    <submittedName>
        <fullName evidence="5">Bacitracin synthase</fullName>
    </submittedName>
</protein>
<dbReference type="SMART" id="SM00823">
    <property type="entry name" value="PKS_PP"/>
    <property type="match status" value="1"/>
</dbReference>
<gene>
    <name evidence="5" type="ORF">NS506_05471</name>
</gene>
<evidence type="ECO:0000313" key="5">
    <source>
        <dbReference type="EMBL" id="APA99517.1"/>
    </source>
</evidence>
<organism evidence="5 6">
    <name type="scientific">Nocardia seriolae</name>
    <dbReference type="NCBI Taxonomy" id="37332"/>
    <lineage>
        <taxon>Bacteria</taxon>
        <taxon>Bacillati</taxon>
        <taxon>Actinomycetota</taxon>
        <taxon>Actinomycetes</taxon>
        <taxon>Mycobacteriales</taxon>
        <taxon>Nocardiaceae</taxon>
        <taxon>Nocardia</taxon>
    </lineage>
</organism>
<dbReference type="PANTHER" id="PTHR45527">
    <property type="entry name" value="NONRIBOSOMAL PEPTIDE SYNTHETASE"/>
    <property type="match status" value="1"/>
</dbReference>
<dbReference type="PROSITE" id="PS50075">
    <property type="entry name" value="CARRIER"/>
    <property type="match status" value="1"/>
</dbReference>
<evidence type="ECO:0000256" key="3">
    <source>
        <dbReference type="ARBA" id="ARBA00022553"/>
    </source>
</evidence>
<evidence type="ECO:0000313" key="6">
    <source>
        <dbReference type="Proteomes" id="UP000180166"/>
    </source>
</evidence>
<dbReference type="EMBL" id="CP017839">
    <property type="protein sequence ID" value="APA99517.1"/>
    <property type="molecule type" value="Genomic_DNA"/>
</dbReference>
<dbReference type="InterPro" id="IPR036736">
    <property type="entry name" value="ACP-like_sf"/>
</dbReference>
<evidence type="ECO:0000256" key="2">
    <source>
        <dbReference type="ARBA" id="ARBA00022450"/>
    </source>
</evidence>
<dbReference type="InterPro" id="IPR020806">
    <property type="entry name" value="PKS_PP-bd"/>
</dbReference>
<dbReference type="AlphaFoldDB" id="A0ABC8AZY0"/>
<name>A0ABC8AZY0_9NOCA</name>
<evidence type="ECO:0000259" key="4">
    <source>
        <dbReference type="PROSITE" id="PS50075"/>
    </source>
</evidence>
<dbReference type="SUPFAM" id="SSF47336">
    <property type="entry name" value="ACP-like"/>
    <property type="match status" value="1"/>
</dbReference>
<dbReference type="Pfam" id="PF00550">
    <property type="entry name" value="PP-binding"/>
    <property type="match status" value="1"/>
</dbReference>
<proteinExistence type="predicted"/>
<dbReference type="PANTHER" id="PTHR45527:SF1">
    <property type="entry name" value="FATTY ACID SYNTHASE"/>
    <property type="match status" value="1"/>
</dbReference>
<dbReference type="InterPro" id="IPR006162">
    <property type="entry name" value="Ppantetheine_attach_site"/>
</dbReference>
<feature type="domain" description="Carrier" evidence="4">
    <location>
        <begin position="23"/>
        <end position="97"/>
    </location>
</feature>
<sequence>MGKLDRRALPAPVFADDSAEYRAPGTPPEHTLAGLFADLLGRDRVGVDDSFFALGGDSISALQLVARARSAGLAFSARDVFDHKTIAGLAAVAAAVTPEIAAPIEPFALVTWPEAEIQRWQQQRPGLIDVRPLSPLQHGMYFHTAPRSPRPSKLPLPVSAASMCWSSRRTPAS</sequence>
<comment type="cofactor">
    <cofactor evidence="1">
        <name>pantetheine 4'-phosphate</name>
        <dbReference type="ChEBI" id="CHEBI:47942"/>
    </cofactor>
</comment>
<dbReference type="Proteomes" id="UP000180166">
    <property type="component" value="Chromosome"/>
</dbReference>
<keyword evidence="2" id="KW-0596">Phosphopantetheine</keyword>
<accession>A0ABC8AZY0</accession>
<dbReference type="FunFam" id="1.10.1200.10:FF:000005">
    <property type="entry name" value="Nonribosomal peptide synthetase 1"/>
    <property type="match status" value="1"/>
</dbReference>
<reference evidence="5 6" key="1">
    <citation type="submission" date="2016-10" db="EMBL/GenBank/DDBJ databases">
        <title>Genome sequence of Nocardia seriolae strain EM150506, isolated from Anguila japonica.</title>
        <authorList>
            <person name="Han H.-J."/>
        </authorList>
    </citation>
    <scope>NUCLEOTIDE SEQUENCE [LARGE SCALE GENOMIC DNA]</scope>
    <source>
        <strain evidence="5 6">EM150506</strain>
    </source>
</reference>
<dbReference type="KEGG" id="nsr:NS506_05471"/>